<dbReference type="AlphaFoldDB" id="A0AAW6XEX3"/>
<evidence type="ECO:0000313" key="1">
    <source>
        <dbReference type="EMBL" id="MDK6503789.1"/>
    </source>
</evidence>
<sequence>KRGTFDRQIPIAVRQQWRGAMECNGNGLCFNFDARSPMCPSMKITQNRIHSPKGRATLVREWLRLLADRGVDPLKLEQELPESGVSLRTL</sequence>
<proteinExistence type="predicted"/>
<protein>
    <submittedName>
        <fullName evidence="1">(Fe-S)-binding protein</fullName>
    </submittedName>
</protein>
<evidence type="ECO:0000313" key="2">
    <source>
        <dbReference type="Proteomes" id="UP001230300"/>
    </source>
</evidence>
<organism evidence="1 2">
    <name type="scientific">Lactobacillus crispatus</name>
    <dbReference type="NCBI Taxonomy" id="47770"/>
    <lineage>
        <taxon>Bacteria</taxon>
        <taxon>Bacillati</taxon>
        <taxon>Bacillota</taxon>
        <taxon>Bacilli</taxon>
        <taxon>Lactobacillales</taxon>
        <taxon>Lactobacillaceae</taxon>
        <taxon>Lactobacillus</taxon>
    </lineage>
</organism>
<dbReference type="EMBL" id="JASOGN010000309">
    <property type="protein sequence ID" value="MDK6503789.1"/>
    <property type="molecule type" value="Genomic_DNA"/>
</dbReference>
<feature type="non-terminal residue" evidence="1">
    <location>
        <position position="90"/>
    </location>
</feature>
<comment type="caution">
    <text evidence="1">The sequence shown here is derived from an EMBL/GenBank/DDBJ whole genome shotgun (WGS) entry which is preliminary data.</text>
</comment>
<dbReference type="Proteomes" id="UP001230300">
    <property type="component" value="Unassembled WGS sequence"/>
</dbReference>
<reference evidence="1" key="1">
    <citation type="submission" date="2023-05" db="EMBL/GenBank/DDBJ databases">
        <title>Cataloging the Phylogenetic Diversity of Human Bladder Bacteria.</title>
        <authorList>
            <person name="Du J."/>
        </authorList>
    </citation>
    <scope>NUCLEOTIDE SEQUENCE</scope>
    <source>
        <strain evidence="1">UMB9226</strain>
    </source>
</reference>
<name>A0AAW6XEX3_9LACO</name>
<gene>
    <name evidence="1" type="ORF">QP235_11615</name>
</gene>
<accession>A0AAW6XEX3</accession>
<feature type="non-terminal residue" evidence="1">
    <location>
        <position position="1"/>
    </location>
</feature>